<dbReference type="RefSeq" id="WP_321546800.1">
    <property type="nucleotide sequence ID" value="NZ_JAXIVS010000005.1"/>
</dbReference>
<protein>
    <recommendedName>
        <fullName evidence="6 16">Uridine kinase</fullName>
        <ecNumber evidence="5 16">2.7.1.48</ecNumber>
    </recommendedName>
    <alternativeName>
        <fullName evidence="12 16">Cytidine monophosphokinase</fullName>
    </alternativeName>
    <alternativeName>
        <fullName evidence="13 16">Uridine monophosphokinase</fullName>
    </alternativeName>
</protein>
<feature type="domain" description="Phosphoribulokinase/uridine kinase" evidence="18">
    <location>
        <begin position="6"/>
        <end position="192"/>
    </location>
</feature>
<keyword evidence="8 16" id="KW-0808">Transferase</keyword>
<evidence type="ECO:0000256" key="2">
    <source>
        <dbReference type="ARBA" id="ARBA00004690"/>
    </source>
</evidence>
<name>A0ABU5H3Z3_9BACT</name>
<sequence length="211" mass="23776">MSSPLVVGIAGGTASGKTTVARKVRDALADCRVAFIDQDSYYRDLEDMAIEDRRQVNFDHPDAFDTDLLVQHLHELKRGHAIEKPVYDFRTSSRMPNTARVDPGDIILIEGILVLHMKEVRDVMDVKIYVDADDDLRILRRLTRDIKDRGRDFDHVVSQYLRHVRPMHMGFVEPSKHHADIIIPHGGNNDIAIGMLVGALRARLAAPPVGK</sequence>
<evidence type="ECO:0000256" key="7">
    <source>
        <dbReference type="ARBA" id="ARBA00022490"/>
    </source>
</evidence>
<dbReference type="InterPro" id="IPR026008">
    <property type="entry name" value="Uridine_kinase"/>
</dbReference>
<keyword evidence="7 16" id="KW-0963">Cytoplasm</keyword>
<evidence type="ECO:0000256" key="12">
    <source>
        <dbReference type="ARBA" id="ARBA00030641"/>
    </source>
</evidence>
<comment type="catalytic activity">
    <reaction evidence="15 16 17">
        <text>uridine + ATP = UMP + ADP + H(+)</text>
        <dbReference type="Rhea" id="RHEA:16825"/>
        <dbReference type="ChEBI" id="CHEBI:15378"/>
        <dbReference type="ChEBI" id="CHEBI:16704"/>
        <dbReference type="ChEBI" id="CHEBI:30616"/>
        <dbReference type="ChEBI" id="CHEBI:57865"/>
        <dbReference type="ChEBI" id="CHEBI:456216"/>
        <dbReference type="EC" id="2.7.1.48"/>
    </reaction>
</comment>
<keyword evidence="11 16" id="KW-0067">ATP-binding</keyword>
<dbReference type="CDD" id="cd02023">
    <property type="entry name" value="UMPK"/>
    <property type="match status" value="1"/>
</dbReference>
<evidence type="ECO:0000259" key="18">
    <source>
        <dbReference type="Pfam" id="PF00485"/>
    </source>
</evidence>
<keyword evidence="20" id="KW-1185">Reference proteome</keyword>
<dbReference type="PANTHER" id="PTHR10285">
    <property type="entry name" value="URIDINE KINASE"/>
    <property type="match status" value="1"/>
</dbReference>
<dbReference type="Proteomes" id="UP001291309">
    <property type="component" value="Unassembled WGS sequence"/>
</dbReference>
<evidence type="ECO:0000256" key="11">
    <source>
        <dbReference type="ARBA" id="ARBA00022840"/>
    </source>
</evidence>
<dbReference type="InterPro" id="IPR006083">
    <property type="entry name" value="PRK/URK"/>
</dbReference>
<evidence type="ECO:0000313" key="20">
    <source>
        <dbReference type="Proteomes" id="UP001291309"/>
    </source>
</evidence>
<feature type="binding site" evidence="16">
    <location>
        <begin position="11"/>
        <end position="18"/>
    </location>
    <ligand>
        <name>ATP</name>
        <dbReference type="ChEBI" id="CHEBI:30616"/>
    </ligand>
</feature>
<gene>
    <name evidence="16 19" type="primary">udk</name>
    <name evidence="19" type="ORF">SYV04_16775</name>
</gene>
<evidence type="ECO:0000256" key="1">
    <source>
        <dbReference type="ARBA" id="ARBA00004496"/>
    </source>
</evidence>
<dbReference type="EC" id="2.7.1.48" evidence="5 16"/>
<comment type="catalytic activity">
    <reaction evidence="14 17">
        <text>cytidine + ATP = CMP + ADP + H(+)</text>
        <dbReference type="Rhea" id="RHEA:24674"/>
        <dbReference type="ChEBI" id="CHEBI:15378"/>
        <dbReference type="ChEBI" id="CHEBI:17562"/>
        <dbReference type="ChEBI" id="CHEBI:30616"/>
        <dbReference type="ChEBI" id="CHEBI:60377"/>
        <dbReference type="ChEBI" id="CHEBI:456216"/>
        <dbReference type="EC" id="2.7.1.48"/>
    </reaction>
</comment>
<evidence type="ECO:0000256" key="6">
    <source>
        <dbReference type="ARBA" id="ARBA00021478"/>
    </source>
</evidence>
<dbReference type="EMBL" id="JAXIVS010000005">
    <property type="protein sequence ID" value="MDY7228075.1"/>
    <property type="molecule type" value="Genomic_DNA"/>
</dbReference>
<evidence type="ECO:0000256" key="9">
    <source>
        <dbReference type="ARBA" id="ARBA00022741"/>
    </source>
</evidence>
<dbReference type="Gene3D" id="3.40.50.300">
    <property type="entry name" value="P-loop containing nucleotide triphosphate hydrolases"/>
    <property type="match status" value="1"/>
</dbReference>
<keyword evidence="9 16" id="KW-0547">Nucleotide-binding</keyword>
<comment type="similarity">
    <text evidence="4 16 17">Belongs to the uridine kinase family.</text>
</comment>
<comment type="pathway">
    <text evidence="3 16 17">Pyrimidine metabolism; CTP biosynthesis via salvage pathway; CTP from cytidine: step 1/3.</text>
</comment>
<comment type="subcellular location">
    <subcellularLocation>
        <location evidence="1 16 17">Cytoplasm</location>
    </subcellularLocation>
</comment>
<comment type="pathway">
    <text evidence="2 16 17">Pyrimidine metabolism; UMP biosynthesis via salvage pathway; UMP from uridine: step 1/1.</text>
</comment>
<evidence type="ECO:0000256" key="14">
    <source>
        <dbReference type="ARBA" id="ARBA00047436"/>
    </source>
</evidence>
<dbReference type="NCBIfam" id="NF004018">
    <property type="entry name" value="PRK05480.1"/>
    <property type="match status" value="1"/>
</dbReference>
<evidence type="ECO:0000256" key="5">
    <source>
        <dbReference type="ARBA" id="ARBA00012137"/>
    </source>
</evidence>
<evidence type="ECO:0000256" key="16">
    <source>
        <dbReference type="HAMAP-Rule" id="MF_00551"/>
    </source>
</evidence>
<evidence type="ECO:0000256" key="17">
    <source>
        <dbReference type="RuleBase" id="RU003825"/>
    </source>
</evidence>
<dbReference type="NCBIfam" id="TIGR00235">
    <property type="entry name" value="udk"/>
    <property type="match status" value="1"/>
</dbReference>
<evidence type="ECO:0000256" key="3">
    <source>
        <dbReference type="ARBA" id="ARBA00004784"/>
    </source>
</evidence>
<evidence type="ECO:0000313" key="19">
    <source>
        <dbReference type="EMBL" id="MDY7228075.1"/>
    </source>
</evidence>
<dbReference type="PRINTS" id="PR00988">
    <property type="entry name" value="URIDINKINASE"/>
</dbReference>
<accession>A0ABU5H3Z3</accession>
<dbReference type="SUPFAM" id="SSF52540">
    <property type="entry name" value="P-loop containing nucleoside triphosphate hydrolases"/>
    <property type="match status" value="1"/>
</dbReference>
<dbReference type="GO" id="GO:0004849">
    <property type="term" value="F:uridine kinase activity"/>
    <property type="evidence" value="ECO:0007669"/>
    <property type="project" value="UniProtKB-EC"/>
</dbReference>
<organism evidence="19 20">
    <name type="scientific">Hyalangium rubrum</name>
    <dbReference type="NCBI Taxonomy" id="3103134"/>
    <lineage>
        <taxon>Bacteria</taxon>
        <taxon>Pseudomonadati</taxon>
        <taxon>Myxococcota</taxon>
        <taxon>Myxococcia</taxon>
        <taxon>Myxococcales</taxon>
        <taxon>Cystobacterineae</taxon>
        <taxon>Archangiaceae</taxon>
        <taxon>Hyalangium</taxon>
    </lineage>
</organism>
<keyword evidence="10 16" id="KW-0418">Kinase</keyword>
<evidence type="ECO:0000256" key="8">
    <source>
        <dbReference type="ARBA" id="ARBA00022679"/>
    </source>
</evidence>
<evidence type="ECO:0000256" key="4">
    <source>
        <dbReference type="ARBA" id="ARBA00005408"/>
    </source>
</evidence>
<dbReference type="InterPro" id="IPR027417">
    <property type="entry name" value="P-loop_NTPase"/>
</dbReference>
<evidence type="ECO:0000256" key="10">
    <source>
        <dbReference type="ARBA" id="ARBA00022777"/>
    </source>
</evidence>
<evidence type="ECO:0000256" key="15">
    <source>
        <dbReference type="ARBA" id="ARBA00048909"/>
    </source>
</evidence>
<dbReference type="InterPro" id="IPR000764">
    <property type="entry name" value="Uridine_kinase-like"/>
</dbReference>
<comment type="caution">
    <text evidence="19">The sequence shown here is derived from an EMBL/GenBank/DDBJ whole genome shotgun (WGS) entry which is preliminary data.</text>
</comment>
<dbReference type="Pfam" id="PF00485">
    <property type="entry name" value="PRK"/>
    <property type="match status" value="1"/>
</dbReference>
<proteinExistence type="inferred from homology"/>
<dbReference type="HAMAP" id="MF_00551">
    <property type="entry name" value="Uridine_kinase"/>
    <property type="match status" value="1"/>
</dbReference>
<evidence type="ECO:0000256" key="13">
    <source>
        <dbReference type="ARBA" id="ARBA00031452"/>
    </source>
</evidence>
<reference evidence="19 20" key="1">
    <citation type="submission" date="2023-12" db="EMBL/GenBank/DDBJ databases">
        <title>the genome sequence of Hyalangium sp. s54d21.</title>
        <authorList>
            <person name="Zhang X."/>
        </authorList>
    </citation>
    <scope>NUCLEOTIDE SEQUENCE [LARGE SCALE GENOMIC DNA]</scope>
    <source>
        <strain evidence="20">s54d21</strain>
    </source>
</reference>